<feature type="compositionally biased region" description="Pro residues" evidence="2">
    <location>
        <begin position="309"/>
        <end position="321"/>
    </location>
</feature>
<sequence>MRTNPYTTFVDLTTAFDTVNRSGLWKVMQKFGCTERFTHMVRQLHDGMMARVIDNGTVSEALAVTNGMTLRKCLRTRRDISVATKSRIYRAPVRSVLLYGCKCAEDERKLESFDNHCLRTILRVKYTDFVSNETVRTRCENFARISQAIQQRRLRWFGHVLLRPPYELDVTALEPVLPVSKASQAFDRLQASVWNRRGIQLNTKLKIYKAAVLTTLLYGAETWTIYSIQARKMNHLHLSYLCRILTRLDPGHGSSGADQNPQHPRHAEACVIAMERPSDENGRRAIVQTTLLRRYLTTTQTTDNNYIDAPPPTITDTIPPPPLAPVAATNTTGLTPTTSVATSNYLLSATFSNTSNSNGDSVLICPHCDRTFTLHISLVGHLRIHRTETGELLPGAPTHSRDRHLQCPHCHRAFAHLISLLGHMRIHERRASKSPYRGLQLLADYYAKWSWFTGSEAKIGNFMMKDDSTKCDIVGQQQEPNNVMAEGHQSPSLLAE</sequence>
<feature type="domain" description="C2H2-type" evidence="3">
    <location>
        <begin position="363"/>
        <end position="390"/>
    </location>
</feature>
<evidence type="ECO:0000313" key="5">
    <source>
        <dbReference type="Proteomes" id="UP000275846"/>
    </source>
</evidence>
<dbReference type="STRING" id="70667.A0A183SIK1"/>
<protein>
    <submittedName>
        <fullName evidence="6">C2H2-type domain-containing protein</fullName>
    </submittedName>
</protein>
<evidence type="ECO:0000256" key="1">
    <source>
        <dbReference type="PROSITE-ProRule" id="PRU00042"/>
    </source>
</evidence>
<dbReference type="InterPro" id="IPR036236">
    <property type="entry name" value="Znf_C2H2_sf"/>
</dbReference>
<dbReference type="PROSITE" id="PS50157">
    <property type="entry name" value="ZINC_FINGER_C2H2_2"/>
    <property type="match status" value="2"/>
</dbReference>
<dbReference type="Proteomes" id="UP000275846">
    <property type="component" value="Unassembled WGS sequence"/>
</dbReference>
<dbReference type="PROSITE" id="PS00028">
    <property type="entry name" value="ZINC_FINGER_C2H2_1"/>
    <property type="match status" value="2"/>
</dbReference>
<feature type="region of interest" description="Disordered" evidence="2">
    <location>
        <begin position="302"/>
        <end position="321"/>
    </location>
</feature>
<dbReference type="SMART" id="SM00355">
    <property type="entry name" value="ZnF_C2H2"/>
    <property type="match status" value="2"/>
</dbReference>
<accession>A0A183SIK1</accession>
<gene>
    <name evidence="4" type="ORF">SSLN_LOCUS4049</name>
</gene>
<reference evidence="6" key="1">
    <citation type="submission" date="2016-06" db="UniProtKB">
        <authorList>
            <consortium name="WormBaseParasite"/>
        </authorList>
    </citation>
    <scope>IDENTIFICATION</scope>
</reference>
<dbReference type="OrthoDB" id="425014at2759"/>
<dbReference type="EMBL" id="UYSU01032728">
    <property type="protein sequence ID" value="VDL90434.1"/>
    <property type="molecule type" value="Genomic_DNA"/>
</dbReference>
<dbReference type="PANTHER" id="PTHR47027">
    <property type="entry name" value="REVERSE TRANSCRIPTASE DOMAIN-CONTAINING PROTEIN"/>
    <property type="match status" value="1"/>
</dbReference>
<keyword evidence="1" id="KW-0862">Zinc</keyword>
<evidence type="ECO:0000259" key="3">
    <source>
        <dbReference type="PROSITE" id="PS50157"/>
    </source>
</evidence>
<dbReference type="WBParaSite" id="SSLN_0000419301-mRNA-1">
    <property type="protein sequence ID" value="SSLN_0000419301-mRNA-1"/>
    <property type="gene ID" value="SSLN_0000419301"/>
</dbReference>
<dbReference type="SUPFAM" id="SSF57667">
    <property type="entry name" value="beta-beta-alpha zinc fingers"/>
    <property type="match status" value="1"/>
</dbReference>
<proteinExistence type="predicted"/>
<evidence type="ECO:0000313" key="4">
    <source>
        <dbReference type="EMBL" id="VDL90434.1"/>
    </source>
</evidence>
<keyword evidence="1" id="KW-0479">Metal-binding</keyword>
<evidence type="ECO:0000256" key="2">
    <source>
        <dbReference type="SAM" id="MobiDB-lite"/>
    </source>
</evidence>
<name>A0A183SIK1_SCHSO</name>
<dbReference type="Pfam" id="PF00096">
    <property type="entry name" value="zf-C2H2"/>
    <property type="match status" value="1"/>
</dbReference>
<keyword evidence="5" id="KW-1185">Reference proteome</keyword>
<dbReference type="GO" id="GO:0008270">
    <property type="term" value="F:zinc ion binding"/>
    <property type="evidence" value="ECO:0007669"/>
    <property type="project" value="UniProtKB-KW"/>
</dbReference>
<keyword evidence="1" id="KW-0863">Zinc-finger</keyword>
<reference evidence="4 5" key="2">
    <citation type="submission" date="2018-11" db="EMBL/GenBank/DDBJ databases">
        <authorList>
            <consortium name="Pathogen Informatics"/>
        </authorList>
    </citation>
    <scope>NUCLEOTIDE SEQUENCE [LARGE SCALE GENOMIC DNA]</scope>
    <source>
        <strain evidence="4 5">NST_G2</strain>
    </source>
</reference>
<evidence type="ECO:0000313" key="6">
    <source>
        <dbReference type="WBParaSite" id="SSLN_0000419301-mRNA-1"/>
    </source>
</evidence>
<dbReference type="PANTHER" id="PTHR47027:SF26">
    <property type="entry name" value="REVERSE TRANSCRIPTASE DOMAIN-CONTAINING PROTEIN"/>
    <property type="match status" value="1"/>
</dbReference>
<dbReference type="InterPro" id="IPR013087">
    <property type="entry name" value="Znf_C2H2_type"/>
</dbReference>
<dbReference type="AlphaFoldDB" id="A0A183SIK1"/>
<organism evidence="6">
    <name type="scientific">Schistocephalus solidus</name>
    <name type="common">Tapeworm</name>
    <dbReference type="NCBI Taxonomy" id="70667"/>
    <lineage>
        <taxon>Eukaryota</taxon>
        <taxon>Metazoa</taxon>
        <taxon>Spiralia</taxon>
        <taxon>Lophotrochozoa</taxon>
        <taxon>Platyhelminthes</taxon>
        <taxon>Cestoda</taxon>
        <taxon>Eucestoda</taxon>
        <taxon>Diphyllobothriidea</taxon>
        <taxon>Diphyllobothriidae</taxon>
        <taxon>Schistocephalus</taxon>
    </lineage>
</organism>
<dbReference type="Gene3D" id="3.30.160.60">
    <property type="entry name" value="Classic Zinc Finger"/>
    <property type="match status" value="1"/>
</dbReference>
<feature type="domain" description="C2H2-type" evidence="3">
    <location>
        <begin position="405"/>
        <end position="432"/>
    </location>
</feature>